<sequence>MGYYSSLKKKICRHLKRLRKLRSSTVLEETHSIESNPDEFAFGLEESNSPDTKLELRHFDLPTLHSHYEVFQHLQQLRRRQQDPCALVSTKLALSKKIMRSVKREEVEGTVQQGEYEYLAFYTRRLRKRKEIMSRRKIRLATKQLQMALKDDLIC</sequence>
<gene>
    <name evidence="1" type="ORF">HERILL_LOCUS1648</name>
</gene>
<proteinExistence type="predicted"/>
<dbReference type="AlphaFoldDB" id="A0A7R8UCR8"/>
<protein>
    <submittedName>
        <fullName evidence="1">Uncharacterized protein</fullName>
    </submittedName>
</protein>
<evidence type="ECO:0000313" key="1">
    <source>
        <dbReference type="EMBL" id="CAD7078377.1"/>
    </source>
</evidence>
<dbReference type="InParanoid" id="A0A7R8UCR8"/>
<evidence type="ECO:0000313" key="2">
    <source>
        <dbReference type="Proteomes" id="UP000594454"/>
    </source>
</evidence>
<name>A0A7R8UCR8_HERIL</name>
<dbReference type="EMBL" id="LR899009">
    <property type="protein sequence ID" value="CAD7078377.1"/>
    <property type="molecule type" value="Genomic_DNA"/>
</dbReference>
<reference evidence="1 2" key="1">
    <citation type="submission" date="2020-11" db="EMBL/GenBank/DDBJ databases">
        <authorList>
            <person name="Wallbank WR R."/>
            <person name="Pardo Diaz C."/>
            <person name="Kozak K."/>
            <person name="Martin S."/>
            <person name="Jiggins C."/>
            <person name="Moest M."/>
            <person name="Warren A I."/>
            <person name="Generalovic N T."/>
            <person name="Byers J.R.P. K."/>
            <person name="Montejo-Kovacevich G."/>
            <person name="Yen C E."/>
        </authorList>
    </citation>
    <scope>NUCLEOTIDE SEQUENCE [LARGE SCALE GENOMIC DNA]</scope>
</reference>
<keyword evidence="2" id="KW-1185">Reference proteome</keyword>
<dbReference type="Proteomes" id="UP000594454">
    <property type="component" value="Chromosome 1"/>
</dbReference>
<organism evidence="1 2">
    <name type="scientific">Hermetia illucens</name>
    <name type="common">Black soldier fly</name>
    <dbReference type="NCBI Taxonomy" id="343691"/>
    <lineage>
        <taxon>Eukaryota</taxon>
        <taxon>Metazoa</taxon>
        <taxon>Ecdysozoa</taxon>
        <taxon>Arthropoda</taxon>
        <taxon>Hexapoda</taxon>
        <taxon>Insecta</taxon>
        <taxon>Pterygota</taxon>
        <taxon>Neoptera</taxon>
        <taxon>Endopterygota</taxon>
        <taxon>Diptera</taxon>
        <taxon>Brachycera</taxon>
        <taxon>Stratiomyomorpha</taxon>
        <taxon>Stratiomyidae</taxon>
        <taxon>Hermetiinae</taxon>
        <taxon>Hermetia</taxon>
    </lineage>
</organism>
<accession>A0A7R8UCR8</accession>